<dbReference type="AlphaFoldDB" id="D8JRN0"/>
<evidence type="ECO:0000259" key="4">
    <source>
        <dbReference type="SMART" id="SM00738"/>
    </source>
</evidence>
<name>D8JRN0_HYPDA</name>
<protein>
    <submittedName>
        <fullName evidence="5">NusG antitermination factor</fullName>
    </submittedName>
</protein>
<dbReference type="Proteomes" id="UP000002033">
    <property type="component" value="Chromosome"/>
</dbReference>
<dbReference type="InterPro" id="IPR043425">
    <property type="entry name" value="NusG-like"/>
</dbReference>
<dbReference type="GO" id="GO:0006354">
    <property type="term" value="P:DNA-templated transcription elongation"/>
    <property type="evidence" value="ECO:0007669"/>
    <property type="project" value="InterPro"/>
</dbReference>
<dbReference type="HOGENOM" id="CLU_067287_5_0_5"/>
<dbReference type="GO" id="GO:0031564">
    <property type="term" value="P:transcription antitermination"/>
    <property type="evidence" value="ECO:0007669"/>
    <property type="project" value="UniProtKB-KW"/>
</dbReference>
<dbReference type="CDD" id="cd09892">
    <property type="entry name" value="NGN_SP_RfaH"/>
    <property type="match status" value="1"/>
</dbReference>
<proteinExistence type="predicted"/>
<gene>
    <name evidence="5" type="ordered locus">Hden_0437</name>
</gene>
<keyword evidence="3" id="KW-0804">Transcription</keyword>
<dbReference type="eggNOG" id="COG0250">
    <property type="taxonomic scope" value="Bacteria"/>
</dbReference>
<keyword evidence="2" id="KW-0805">Transcription regulation</keyword>
<dbReference type="RefSeq" id="WP_013214478.1">
    <property type="nucleotide sequence ID" value="NC_014313.1"/>
</dbReference>
<dbReference type="KEGG" id="hdn:Hden_0437"/>
<keyword evidence="1" id="KW-0889">Transcription antitermination</keyword>
<dbReference type="GO" id="GO:0005829">
    <property type="term" value="C:cytosol"/>
    <property type="evidence" value="ECO:0007669"/>
    <property type="project" value="TreeGrafter"/>
</dbReference>
<evidence type="ECO:0000313" key="6">
    <source>
        <dbReference type="Proteomes" id="UP000002033"/>
    </source>
</evidence>
<evidence type="ECO:0000256" key="3">
    <source>
        <dbReference type="ARBA" id="ARBA00023163"/>
    </source>
</evidence>
<dbReference type="EMBL" id="CP002083">
    <property type="protein sequence ID" value="ADJ22259.1"/>
    <property type="molecule type" value="Genomic_DNA"/>
</dbReference>
<dbReference type="Gene3D" id="3.30.70.940">
    <property type="entry name" value="NusG, N-terminal domain"/>
    <property type="match status" value="1"/>
</dbReference>
<keyword evidence="6" id="KW-1185">Reference proteome</keyword>
<dbReference type="InterPro" id="IPR006645">
    <property type="entry name" value="NGN-like_dom"/>
</dbReference>
<dbReference type="SUPFAM" id="SSF50104">
    <property type="entry name" value="Translation proteins SH3-like domain"/>
    <property type="match status" value="1"/>
</dbReference>
<dbReference type="PANTHER" id="PTHR30265">
    <property type="entry name" value="RHO-INTERACTING TRANSCRIPTION TERMINATION FACTOR NUSG"/>
    <property type="match status" value="1"/>
</dbReference>
<evidence type="ECO:0000256" key="1">
    <source>
        <dbReference type="ARBA" id="ARBA00022814"/>
    </source>
</evidence>
<dbReference type="SUPFAM" id="SSF82679">
    <property type="entry name" value="N-utilization substance G protein NusG, N-terminal domain"/>
    <property type="match status" value="1"/>
</dbReference>
<feature type="domain" description="NusG-like N-terminal" evidence="4">
    <location>
        <begin position="12"/>
        <end position="111"/>
    </location>
</feature>
<evidence type="ECO:0000256" key="2">
    <source>
        <dbReference type="ARBA" id="ARBA00023015"/>
    </source>
</evidence>
<evidence type="ECO:0000313" key="5">
    <source>
        <dbReference type="EMBL" id="ADJ22259.1"/>
    </source>
</evidence>
<sequence length="175" mass="19570">MSIGGVDGAEWKPCWVVVNAQAHREFVAASNLKKQGYEIYAPVIRKTTRHARISRESLTPLFPGYLFARWTAPDMRWRPILSTVGIRSIVRNGNEPSRLDGAIVDALKAREKDGVIVRAESQREIGQIVRFARGPFDGIAAEIVELCDKDRLVVLMTLLNRPTKVTVLEDQLSAC</sequence>
<dbReference type="PANTHER" id="PTHR30265:SF7">
    <property type="entry name" value="TRANSCRIPTION ANTITERMINATION PROTEIN RFAH"/>
    <property type="match status" value="1"/>
</dbReference>
<reference evidence="6" key="1">
    <citation type="journal article" date="2011" name="J. Bacteriol.">
        <title>Genome sequences of eight morphologically diverse alphaproteobacteria.</title>
        <authorList>
            <consortium name="US DOE Joint Genome Institute"/>
            <person name="Brown P.J."/>
            <person name="Kysela D.T."/>
            <person name="Buechlein A."/>
            <person name="Hemmerich C."/>
            <person name="Brun Y.V."/>
        </authorList>
    </citation>
    <scope>NUCLEOTIDE SEQUENCE [LARGE SCALE GENOMIC DNA]</scope>
    <source>
        <strain evidence="6">ATCC 51888 / DSM 1869 / NCIB 11706 / TK 0415</strain>
    </source>
</reference>
<dbReference type="STRING" id="582899.Hden_0437"/>
<accession>D8JRN0</accession>
<organism evidence="5 6">
    <name type="scientific">Hyphomicrobium denitrificans (strain ATCC 51888 / DSM 1869 / NCIMB 11706 / TK 0415)</name>
    <dbReference type="NCBI Taxonomy" id="582899"/>
    <lineage>
        <taxon>Bacteria</taxon>
        <taxon>Pseudomonadati</taxon>
        <taxon>Pseudomonadota</taxon>
        <taxon>Alphaproteobacteria</taxon>
        <taxon>Hyphomicrobiales</taxon>
        <taxon>Hyphomicrobiaceae</taxon>
        <taxon>Hyphomicrobium</taxon>
    </lineage>
</organism>
<dbReference type="OrthoDB" id="9787731at2"/>
<dbReference type="SMART" id="SM00738">
    <property type="entry name" value="NGN"/>
    <property type="match status" value="1"/>
</dbReference>
<dbReference type="InterPro" id="IPR036735">
    <property type="entry name" value="NGN_dom_sf"/>
</dbReference>
<dbReference type="InterPro" id="IPR008991">
    <property type="entry name" value="Translation_prot_SH3-like_sf"/>
</dbReference>
<dbReference type="Pfam" id="PF02357">
    <property type="entry name" value="NusG"/>
    <property type="match status" value="1"/>
</dbReference>